<accession>A0A6N9TH03</accession>
<dbReference type="SUPFAM" id="SSF56112">
    <property type="entry name" value="Protein kinase-like (PK-like)"/>
    <property type="match status" value="1"/>
</dbReference>
<dbReference type="RefSeq" id="WP_163107220.1">
    <property type="nucleotide sequence ID" value="NZ_JAAAWO010000011.1"/>
</dbReference>
<evidence type="ECO:0000313" key="2">
    <source>
        <dbReference type="EMBL" id="NDW16617.1"/>
    </source>
</evidence>
<name>A0A6N9TH03_9ALTE</name>
<proteinExistence type="predicted"/>
<dbReference type="Pfam" id="PF02958">
    <property type="entry name" value="EcKL"/>
    <property type="match status" value="2"/>
</dbReference>
<dbReference type="AlphaFoldDB" id="A0A6N9TH03"/>
<evidence type="ECO:0000313" key="3">
    <source>
        <dbReference type="Proteomes" id="UP000471381"/>
    </source>
</evidence>
<gene>
    <name evidence="2" type="ORF">GTQ48_13975</name>
</gene>
<dbReference type="PANTHER" id="PTHR11012:SF30">
    <property type="entry name" value="PROTEIN KINASE-LIKE DOMAIN-CONTAINING"/>
    <property type="match status" value="1"/>
</dbReference>
<protein>
    <submittedName>
        <fullName evidence="2">DUF1679 domain-containing protein</fullName>
    </submittedName>
</protein>
<keyword evidence="3" id="KW-1185">Reference proteome</keyword>
<dbReference type="EMBL" id="JAAAWO010000011">
    <property type="protein sequence ID" value="NDW16617.1"/>
    <property type="molecule type" value="Genomic_DNA"/>
</dbReference>
<dbReference type="Proteomes" id="UP000471381">
    <property type="component" value="Unassembled WGS sequence"/>
</dbReference>
<dbReference type="InterPro" id="IPR004119">
    <property type="entry name" value="EcKL"/>
</dbReference>
<dbReference type="InterPro" id="IPR015897">
    <property type="entry name" value="CHK_kinase-like"/>
</dbReference>
<comment type="caution">
    <text evidence="2">The sequence shown here is derived from an EMBL/GenBank/DDBJ whole genome shotgun (WGS) entry which is preliminary data.</text>
</comment>
<dbReference type="SMART" id="SM00587">
    <property type="entry name" value="CHK"/>
    <property type="match status" value="1"/>
</dbReference>
<sequence length="358" mass="39989">MSHPVNPHFVSWLEQHCQANAIETSLIQTLWSGYGACFRAALQPARNSHLAAPLSAVVKCAVTPATHKHPRGWNGDTGHNRKLRSFAIENSFYQYAQPFTNERCKTPRCIAAAKDGDSTLLVMEDLGKLGFTQTTLGLTVAQAEIVLTWLAEFHSRFIHTKSYFQTNNVLLWDTGTYWHLKTREDEYQAMTPCQLKDSASKIDSVLNNAKYQTLVHGDAKVANFCFTPDFQSCAAVDFQYVGFGVGVKDVAYFLGSALSEDDQVTYSEHCLEVYFKALALALHQRCSVGSQAYESAPPTALEKSEIPLLIKEWRTLYPIACADFHRFLAGWSPQHWKIDKALQHQTSIALSMLKGSSS</sequence>
<evidence type="ECO:0000259" key="1">
    <source>
        <dbReference type="SMART" id="SM00587"/>
    </source>
</evidence>
<dbReference type="InterPro" id="IPR011009">
    <property type="entry name" value="Kinase-like_dom_sf"/>
</dbReference>
<dbReference type="PANTHER" id="PTHR11012">
    <property type="entry name" value="PROTEIN KINASE-LIKE DOMAIN-CONTAINING"/>
    <property type="match status" value="1"/>
</dbReference>
<feature type="domain" description="CHK kinase-like" evidence="1">
    <location>
        <begin position="121"/>
        <end position="284"/>
    </location>
</feature>
<organism evidence="2 3">
    <name type="scientific">Alteromonas genovensis</name>
    <dbReference type="NCBI Taxonomy" id="471225"/>
    <lineage>
        <taxon>Bacteria</taxon>
        <taxon>Pseudomonadati</taxon>
        <taxon>Pseudomonadota</taxon>
        <taxon>Gammaproteobacteria</taxon>
        <taxon>Alteromonadales</taxon>
        <taxon>Alteromonadaceae</taxon>
        <taxon>Alteromonas/Salinimonas group</taxon>
        <taxon>Alteromonas</taxon>
    </lineage>
</organism>
<dbReference type="Gene3D" id="3.90.1200.10">
    <property type="match status" value="1"/>
</dbReference>
<reference evidence="2 3" key="1">
    <citation type="submission" date="2020-01" db="EMBL/GenBank/DDBJ databases">
        <title>Genomes of bacteria type strains.</title>
        <authorList>
            <person name="Chen J."/>
            <person name="Zhu S."/>
            <person name="Yang J."/>
        </authorList>
    </citation>
    <scope>NUCLEOTIDE SEQUENCE [LARGE SCALE GENOMIC DNA]</scope>
    <source>
        <strain evidence="2 3">LMG 24078</strain>
    </source>
</reference>